<name>A0A2M7LKU6_9BACT</name>
<keyword evidence="12" id="KW-0961">Cell wall biogenesis/degradation</keyword>
<dbReference type="GO" id="GO:0008658">
    <property type="term" value="F:penicillin binding"/>
    <property type="evidence" value="ECO:0007669"/>
    <property type="project" value="InterPro"/>
</dbReference>
<keyword evidence="3" id="KW-0121">Carboxypeptidase</keyword>
<proteinExistence type="predicted"/>
<dbReference type="EMBL" id="PFJH01000076">
    <property type="protein sequence ID" value="PIX68706.1"/>
    <property type="molecule type" value="Genomic_DNA"/>
</dbReference>
<feature type="domain" description="Glycosyl transferase family 51" evidence="16">
    <location>
        <begin position="3"/>
        <end position="170"/>
    </location>
</feature>
<accession>A0A2M7LKU6</accession>
<evidence type="ECO:0000256" key="2">
    <source>
        <dbReference type="ARBA" id="ARBA00022475"/>
    </source>
</evidence>
<reference evidence="18" key="1">
    <citation type="submission" date="2017-09" db="EMBL/GenBank/DDBJ databases">
        <title>Depth-based differentiation of microbial function through sediment-hosted aquifers and enrichment of novel symbionts in the deep terrestrial subsurface.</title>
        <authorList>
            <person name="Probst A.J."/>
            <person name="Ladd B."/>
            <person name="Jarett J.K."/>
            <person name="Geller-Mcgrath D.E."/>
            <person name="Sieber C.M.K."/>
            <person name="Emerson J.B."/>
            <person name="Anantharaman K."/>
            <person name="Thomas B.C."/>
            <person name="Malmstrom R."/>
            <person name="Stieglmeier M."/>
            <person name="Klingl A."/>
            <person name="Woyke T."/>
            <person name="Ryan C.M."/>
            <person name="Banfield J.F."/>
        </authorList>
    </citation>
    <scope>NUCLEOTIDE SEQUENCE [LARGE SCALE GENOMIC DNA]</scope>
</reference>
<dbReference type="GO" id="GO:0004180">
    <property type="term" value="F:carboxypeptidase activity"/>
    <property type="evidence" value="ECO:0007669"/>
    <property type="project" value="UniProtKB-KW"/>
</dbReference>
<feature type="domain" description="Penicillin-binding protein transpeptidase" evidence="15">
    <location>
        <begin position="259"/>
        <end position="509"/>
    </location>
</feature>
<dbReference type="Gene3D" id="1.10.3810.10">
    <property type="entry name" value="Biosynthetic peptidoglycan transglycosylase-like"/>
    <property type="match status" value="1"/>
</dbReference>
<evidence type="ECO:0000256" key="8">
    <source>
        <dbReference type="ARBA" id="ARBA00022960"/>
    </source>
</evidence>
<sequence>YKDKNRLPIAFKDIAGTLKKGTIAIEDKDFYKHGAISNTGILRSLILLILRQKISGGGSTITQQLIKNVLLDSQQTTTRKVKEIILSYAAEEKYTKDQILEMYLNEAPYGGSFYGVGSAAKGYFGKSPNQLSLLESAFIAGLPQSPTVYSPFIGVKNAWKGRTKNVLRRMREDRYITPDQEKKALAQMNSLTFSKSRMSINAPHFVFYVKELIEKEYGTKILDQGLKIKTSLSLDVQQKAEKIVKEEIDGIKKFKVGNGAVVVLDSQSDEVLGMVGSYDYNDSEYGNFNSAIAKRQPGSAVKPITYALALEKGYTAATTLMDVKTVFPVKDQPDYVPVNYDGKFRGPVQLRFALANSYNIPAVKLVSMIGISDFLERADLMGLHTLAPTQENLNRFGLSITLGGGEVTLLDLSNAFAVFARGGVRKEPVAILEIKDHNGKIIFKARPSAETKVLSREIAFIISHILSDNNARSDAFGLNSYLNIPGKTVAVKTGTTNDKKDNWAVGFTKGITVGVWVGNNDNTVMDPRVTSGSTGASPIWYTLMGQLLKKYSDGIIDKPDKVKALQIDPLFGGLPKDGSKTRSEYFIEGTGPKDMSSFYKKAKISKSNGKLANDIEIKTGNYEEKDCYVVNESDPISQDGKNRWQEGIDNWRKEQGDDKWKCPTEISDNKSEDVVVSIKNISDHSTITDKTFTVRIKTVSMSNLKNVKIFLNGNEFKNYNEDKKDFEETISVSNDGVYELKVRSTNEKDKSGESSIKFGVNKAWDYVEPTSAPAATVTPAVSPSVTPIL</sequence>
<keyword evidence="2" id="KW-1003">Cell membrane</keyword>
<dbReference type="InterPro" id="IPR036950">
    <property type="entry name" value="PBP_transglycosylase"/>
</dbReference>
<organism evidence="17 18">
    <name type="scientific">Candidatus Roizmanbacteria bacterium CG_4_10_14_3_um_filter_39_13</name>
    <dbReference type="NCBI Taxonomy" id="1974831"/>
    <lineage>
        <taxon>Bacteria</taxon>
        <taxon>Candidatus Roizmaniibacteriota</taxon>
    </lineage>
</organism>
<evidence type="ECO:0000313" key="17">
    <source>
        <dbReference type="EMBL" id="PIX68706.1"/>
    </source>
</evidence>
<dbReference type="InterPro" id="IPR050396">
    <property type="entry name" value="Glycosyltr_51/Transpeptidase"/>
</dbReference>
<evidence type="ECO:0000256" key="14">
    <source>
        <dbReference type="ARBA" id="ARBA00049902"/>
    </source>
</evidence>
<dbReference type="SUPFAM" id="SSF56601">
    <property type="entry name" value="beta-lactamase/transpeptidase-like"/>
    <property type="match status" value="1"/>
</dbReference>
<dbReference type="Pfam" id="PF00912">
    <property type="entry name" value="Transgly"/>
    <property type="match status" value="1"/>
</dbReference>
<evidence type="ECO:0000256" key="4">
    <source>
        <dbReference type="ARBA" id="ARBA00022670"/>
    </source>
</evidence>
<dbReference type="GO" id="GO:0005886">
    <property type="term" value="C:plasma membrane"/>
    <property type="evidence" value="ECO:0007669"/>
    <property type="project" value="UniProtKB-SubCell"/>
</dbReference>
<keyword evidence="5" id="KW-0328">Glycosyltransferase</keyword>
<dbReference type="GO" id="GO:0071555">
    <property type="term" value="P:cell wall organization"/>
    <property type="evidence" value="ECO:0007669"/>
    <property type="project" value="UniProtKB-KW"/>
</dbReference>
<evidence type="ECO:0000256" key="12">
    <source>
        <dbReference type="ARBA" id="ARBA00023316"/>
    </source>
</evidence>
<keyword evidence="8" id="KW-0133">Cell shape</keyword>
<dbReference type="Proteomes" id="UP000228500">
    <property type="component" value="Unassembled WGS sequence"/>
</dbReference>
<dbReference type="InterPro" id="IPR001460">
    <property type="entry name" value="PCN-bd_Tpept"/>
</dbReference>
<evidence type="ECO:0000256" key="6">
    <source>
        <dbReference type="ARBA" id="ARBA00022679"/>
    </source>
</evidence>
<evidence type="ECO:0000259" key="15">
    <source>
        <dbReference type="Pfam" id="PF00905"/>
    </source>
</evidence>
<evidence type="ECO:0000256" key="10">
    <source>
        <dbReference type="ARBA" id="ARBA00023136"/>
    </source>
</evidence>
<dbReference type="GO" id="GO:0009252">
    <property type="term" value="P:peptidoglycan biosynthetic process"/>
    <property type="evidence" value="ECO:0007669"/>
    <property type="project" value="UniProtKB-KW"/>
</dbReference>
<evidence type="ECO:0000259" key="16">
    <source>
        <dbReference type="Pfam" id="PF00912"/>
    </source>
</evidence>
<evidence type="ECO:0000256" key="11">
    <source>
        <dbReference type="ARBA" id="ARBA00023268"/>
    </source>
</evidence>
<comment type="subcellular location">
    <subcellularLocation>
        <location evidence="1">Cell membrane</location>
    </subcellularLocation>
</comment>
<dbReference type="InterPro" id="IPR012338">
    <property type="entry name" value="Beta-lactam/transpept-like"/>
</dbReference>
<dbReference type="AlphaFoldDB" id="A0A2M7LKU6"/>
<dbReference type="GO" id="GO:0008360">
    <property type="term" value="P:regulation of cell shape"/>
    <property type="evidence" value="ECO:0007669"/>
    <property type="project" value="UniProtKB-KW"/>
</dbReference>
<dbReference type="GO" id="GO:0008955">
    <property type="term" value="F:peptidoglycan glycosyltransferase activity"/>
    <property type="evidence" value="ECO:0007669"/>
    <property type="project" value="UniProtKB-EC"/>
</dbReference>
<dbReference type="PANTHER" id="PTHR32282:SF11">
    <property type="entry name" value="PENICILLIN-BINDING PROTEIN 1B"/>
    <property type="match status" value="1"/>
</dbReference>
<evidence type="ECO:0000256" key="5">
    <source>
        <dbReference type="ARBA" id="ARBA00022676"/>
    </source>
</evidence>
<dbReference type="Pfam" id="PF00905">
    <property type="entry name" value="Transpeptidase"/>
    <property type="match status" value="1"/>
</dbReference>
<comment type="caution">
    <text evidence="17">The sequence shown here is derived from an EMBL/GenBank/DDBJ whole genome shotgun (WGS) entry which is preliminary data.</text>
</comment>
<keyword evidence="10" id="KW-0472">Membrane</keyword>
<evidence type="ECO:0000256" key="7">
    <source>
        <dbReference type="ARBA" id="ARBA00022801"/>
    </source>
</evidence>
<dbReference type="InterPro" id="IPR001264">
    <property type="entry name" value="Glyco_trans_51"/>
</dbReference>
<keyword evidence="6" id="KW-0808">Transferase</keyword>
<dbReference type="SUPFAM" id="SSF53955">
    <property type="entry name" value="Lysozyme-like"/>
    <property type="match status" value="1"/>
</dbReference>
<gene>
    <name evidence="17" type="ORF">COZ40_01855</name>
</gene>
<evidence type="ECO:0000256" key="3">
    <source>
        <dbReference type="ARBA" id="ARBA00022645"/>
    </source>
</evidence>
<evidence type="ECO:0000256" key="9">
    <source>
        <dbReference type="ARBA" id="ARBA00022984"/>
    </source>
</evidence>
<dbReference type="GO" id="GO:0030288">
    <property type="term" value="C:outer membrane-bounded periplasmic space"/>
    <property type="evidence" value="ECO:0007669"/>
    <property type="project" value="TreeGrafter"/>
</dbReference>
<evidence type="ECO:0000313" key="18">
    <source>
        <dbReference type="Proteomes" id="UP000228500"/>
    </source>
</evidence>
<dbReference type="GO" id="GO:0006508">
    <property type="term" value="P:proteolysis"/>
    <property type="evidence" value="ECO:0007669"/>
    <property type="project" value="UniProtKB-KW"/>
</dbReference>
<evidence type="ECO:0000256" key="13">
    <source>
        <dbReference type="ARBA" id="ARBA00044770"/>
    </source>
</evidence>
<keyword evidence="11" id="KW-0511">Multifunctional enzyme</keyword>
<feature type="non-terminal residue" evidence="17">
    <location>
        <position position="1"/>
    </location>
</feature>
<keyword evidence="9" id="KW-0573">Peptidoglycan synthesis</keyword>
<dbReference type="InterPro" id="IPR023346">
    <property type="entry name" value="Lysozyme-like_dom_sf"/>
</dbReference>
<protein>
    <recommendedName>
        <fullName evidence="13">peptidoglycan glycosyltransferase</fullName>
        <ecNumber evidence="13">2.4.99.28</ecNumber>
    </recommendedName>
</protein>
<dbReference type="EC" id="2.4.99.28" evidence="13"/>
<keyword evidence="4" id="KW-0645">Protease</keyword>
<dbReference type="Gene3D" id="3.40.710.10">
    <property type="entry name" value="DD-peptidase/beta-lactamase superfamily"/>
    <property type="match status" value="1"/>
</dbReference>
<evidence type="ECO:0000256" key="1">
    <source>
        <dbReference type="ARBA" id="ARBA00004236"/>
    </source>
</evidence>
<comment type="catalytic activity">
    <reaction evidence="14">
        <text>[GlcNAc-(1-&gt;4)-Mur2Ac(oyl-L-Ala-gamma-D-Glu-L-Lys-D-Ala-D-Ala)](n)-di-trans,octa-cis-undecaprenyl diphosphate + beta-D-GlcNAc-(1-&gt;4)-Mur2Ac(oyl-L-Ala-gamma-D-Glu-L-Lys-D-Ala-D-Ala)-di-trans,octa-cis-undecaprenyl diphosphate = [GlcNAc-(1-&gt;4)-Mur2Ac(oyl-L-Ala-gamma-D-Glu-L-Lys-D-Ala-D-Ala)](n+1)-di-trans,octa-cis-undecaprenyl diphosphate + di-trans,octa-cis-undecaprenyl diphosphate + H(+)</text>
        <dbReference type="Rhea" id="RHEA:23708"/>
        <dbReference type="Rhea" id="RHEA-COMP:9602"/>
        <dbReference type="Rhea" id="RHEA-COMP:9603"/>
        <dbReference type="ChEBI" id="CHEBI:15378"/>
        <dbReference type="ChEBI" id="CHEBI:58405"/>
        <dbReference type="ChEBI" id="CHEBI:60033"/>
        <dbReference type="ChEBI" id="CHEBI:78435"/>
        <dbReference type="EC" id="2.4.99.28"/>
    </reaction>
</comment>
<dbReference type="PANTHER" id="PTHR32282">
    <property type="entry name" value="BINDING PROTEIN TRANSPEPTIDASE, PUTATIVE-RELATED"/>
    <property type="match status" value="1"/>
</dbReference>
<keyword evidence="7" id="KW-0378">Hydrolase</keyword>